<keyword evidence="3 5" id="KW-1133">Transmembrane helix</keyword>
<evidence type="ECO:0000259" key="6">
    <source>
        <dbReference type="Pfam" id="PF04932"/>
    </source>
</evidence>
<dbReference type="InterPro" id="IPR007016">
    <property type="entry name" value="O-antigen_ligase-rel_domated"/>
</dbReference>
<dbReference type="Proteomes" id="UP000014174">
    <property type="component" value="Unassembled WGS sequence"/>
</dbReference>
<keyword evidence="2 5" id="KW-0812">Transmembrane</keyword>
<feature type="domain" description="O-antigen ligase-related" evidence="6">
    <location>
        <begin position="98"/>
        <end position="234"/>
    </location>
</feature>
<feature type="transmembrane region" description="Helical" evidence="5">
    <location>
        <begin position="95"/>
        <end position="128"/>
    </location>
</feature>
<dbReference type="EMBL" id="AQPN01000098">
    <property type="protein sequence ID" value="EOR94076.1"/>
    <property type="molecule type" value="Genomic_DNA"/>
</dbReference>
<feature type="transmembrane region" description="Helical" evidence="5">
    <location>
        <begin position="30"/>
        <end position="46"/>
    </location>
</feature>
<comment type="subcellular location">
    <subcellularLocation>
        <location evidence="1">Membrane</location>
        <topology evidence="1">Multi-pass membrane protein</topology>
    </subcellularLocation>
</comment>
<keyword evidence="8" id="KW-1185">Reference proteome</keyword>
<evidence type="ECO:0000256" key="2">
    <source>
        <dbReference type="ARBA" id="ARBA00022692"/>
    </source>
</evidence>
<gene>
    <name evidence="7" type="ORF">ADIARSV_2689</name>
</gene>
<feature type="transmembrane region" description="Helical" evidence="5">
    <location>
        <begin position="250"/>
        <end position="273"/>
    </location>
</feature>
<feature type="transmembrane region" description="Helical" evidence="5">
    <location>
        <begin position="218"/>
        <end position="238"/>
    </location>
</feature>
<dbReference type="Pfam" id="PF04932">
    <property type="entry name" value="Wzy_C"/>
    <property type="match status" value="1"/>
</dbReference>
<evidence type="ECO:0000313" key="7">
    <source>
        <dbReference type="EMBL" id="EOR94076.1"/>
    </source>
</evidence>
<evidence type="ECO:0000256" key="1">
    <source>
        <dbReference type="ARBA" id="ARBA00004141"/>
    </source>
</evidence>
<comment type="caution">
    <text evidence="7">The sequence shown here is derived from an EMBL/GenBank/DDBJ whole genome shotgun (WGS) entry which is preliminary data.</text>
</comment>
<dbReference type="PANTHER" id="PTHR37422">
    <property type="entry name" value="TEICHURONIC ACID BIOSYNTHESIS PROTEIN TUAE"/>
    <property type="match status" value="1"/>
</dbReference>
<dbReference type="PANTHER" id="PTHR37422:SF17">
    <property type="entry name" value="O-ANTIGEN LIGASE"/>
    <property type="match status" value="1"/>
</dbReference>
<evidence type="ECO:0000313" key="8">
    <source>
        <dbReference type="Proteomes" id="UP000014174"/>
    </source>
</evidence>
<name>R9GQS9_9SPHI</name>
<reference evidence="7 8" key="1">
    <citation type="journal article" date="2013" name="Genome Announc.">
        <title>Draft Genome Sequence of Arcticibacter svalbardensis Strain MN12-7T, a Member of the Family Sphingobacteriaceae Isolated from an Arctic Soil Sample.</title>
        <authorList>
            <person name="Shivaji S."/>
            <person name="Ara S."/>
            <person name="Prasad S."/>
            <person name="Manasa B.P."/>
            <person name="Begum Z."/>
            <person name="Singh A."/>
            <person name="Kumar Pinnaka A."/>
        </authorList>
    </citation>
    <scope>NUCLEOTIDE SEQUENCE [LARGE SCALE GENOMIC DNA]</scope>
    <source>
        <strain evidence="7 8">MN12-7</strain>
    </source>
</reference>
<dbReference type="InterPro" id="IPR051533">
    <property type="entry name" value="WaaL-like"/>
</dbReference>
<feature type="transmembrane region" description="Helical" evidence="5">
    <location>
        <begin position="279"/>
        <end position="298"/>
    </location>
</feature>
<evidence type="ECO:0000256" key="3">
    <source>
        <dbReference type="ARBA" id="ARBA00022989"/>
    </source>
</evidence>
<evidence type="ECO:0000256" key="4">
    <source>
        <dbReference type="ARBA" id="ARBA00023136"/>
    </source>
</evidence>
<organism evidence="7 8">
    <name type="scientific">Arcticibacter svalbardensis MN12-7</name>
    <dbReference type="NCBI Taxonomy" id="1150600"/>
    <lineage>
        <taxon>Bacteria</taxon>
        <taxon>Pseudomonadati</taxon>
        <taxon>Bacteroidota</taxon>
        <taxon>Sphingobacteriia</taxon>
        <taxon>Sphingobacteriales</taxon>
        <taxon>Sphingobacteriaceae</taxon>
        <taxon>Arcticibacter</taxon>
    </lineage>
</organism>
<dbReference type="STRING" id="1150600.ADIARSV_2689"/>
<accession>R9GQS9</accession>
<feature type="transmembrane region" description="Helical" evidence="5">
    <location>
        <begin position="66"/>
        <end position="89"/>
    </location>
</feature>
<dbReference type="GO" id="GO:0016020">
    <property type="term" value="C:membrane"/>
    <property type="evidence" value="ECO:0007669"/>
    <property type="project" value="UniProtKB-SubCell"/>
</dbReference>
<sequence>MMNIVFTQVLIILMANISWSIQFKTVLKIMLVFFHVALFLSLIVHFKTGGTLSFGNHTMTGRLGGLFFFAVTAVLAGFASLISFYLVLINRRVIYIISLALCIAYLIYTDSRSVLLGVIVGCFIQYFFNLKIQKKKTTKTIVFFIVFYVLYRIYSAYNLGGANVEDDLEFRTKIWSTALLGIYQEPYLGYGDSLYFLTNMNYALKDFYEQLNDPHSSYLALILQSGLIAFFMLFYFLYRILKGMVLKPNIYNLFVISLFGFWLISGSTGGAFFNLNYSLLSVLFNFTLIALAFHPSLWPTNSIRIKEVGLSSEKHENEGNFKSINIL</sequence>
<protein>
    <recommendedName>
        <fullName evidence="6">O-antigen ligase-related domain-containing protein</fullName>
    </recommendedName>
</protein>
<dbReference type="AlphaFoldDB" id="R9GQS9"/>
<keyword evidence="4 5" id="KW-0472">Membrane</keyword>
<feature type="transmembrane region" description="Helical" evidence="5">
    <location>
        <begin position="140"/>
        <end position="157"/>
    </location>
</feature>
<proteinExistence type="predicted"/>
<evidence type="ECO:0000256" key="5">
    <source>
        <dbReference type="SAM" id="Phobius"/>
    </source>
</evidence>